<dbReference type="Pfam" id="PF01551">
    <property type="entry name" value="Peptidase_M23"/>
    <property type="match status" value="1"/>
</dbReference>
<evidence type="ECO:0000259" key="2">
    <source>
        <dbReference type="Pfam" id="PF01551"/>
    </source>
</evidence>
<organism evidence="5 7">
    <name type="scientific">Legionella moravica</name>
    <dbReference type="NCBI Taxonomy" id="39962"/>
    <lineage>
        <taxon>Bacteria</taxon>
        <taxon>Pseudomonadati</taxon>
        <taxon>Pseudomonadota</taxon>
        <taxon>Gammaproteobacteria</taxon>
        <taxon>Legionellales</taxon>
        <taxon>Legionellaceae</taxon>
        <taxon>Legionella</taxon>
    </lineage>
</organism>
<dbReference type="FunFam" id="2.70.70.10:FF:000019">
    <property type="entry name" value="M23 family peptidase"/>
    <property type="match status" value="1"/>
</dbReference>
<keyword evidence="5" id="KW-0378">Hydrolase</keyword>
<evidence type="ECO:0000313" key="4">
    <source>
        <dbReference type="EMBL" id="KTD30803.1"/>
    </source>
</evidence>
<dbReference type="STRING" id="39962.Lmor_2910"/>
<gene>
    <name evidence="5" type="primary">lytM</name>
    <name evidence="4" type="ORF">Lmor_2910</name>
    <name evidence="5" type="ORF">NCTC12239_02316</name>
</gene>
<evidence type="ECO:0000256" key="1">
    <source>
        <dbReference type="SAM" id="SignalP"/>
    </source>
</evidence>
<feature type="chain" id="PRO_5017052764" evidence="1">
    <location>
        <begin position="24"/>
        <end position="297"/>
    </location>
</feature>
<sequence length="297" mass="32940">MNKLILSVTVFLWSLSAHLFALALPENHAVNGGLTIIPIDINKQPEAFYQGKKIPVVPSSKPNQWLLIVAIPLANNEPIQYLDLTKPIKTTIPFQVSDKLYTTQFLNIKDISKVDPQPQDLVRIEKETRKLAQIYANYSNANPFKQQFAAPLRGPISSLFGLKRVYNKQPRDPHSGLDIATPEGEPIHAVNDGMVVETGDYFFTGNTVIIDHGMGVFSLYAHLSKILVKSGEPVKQGQELGLVGMTGRVTGPHLHWSMIVNQTLVEPLLFVPVRNIATPPVQPKKTVKNEEPSMVKS</sequence>
<dbReference type="AlphaFoldDB" id="A0A378K0X5"/>
<evidence type="ECO:0000313" key="6">
    <source>
        <dbReference type="Proteomes" id="UP000054985"/>
    </source>
</evidence>
<protein>
    <submittedName>
        <fullName evidence="5">Peptidase, M23/M37 family</fullName>
        <ecNumber evidence="5">3.4.24.75</ecNumber>
    </submittedName>
</protein>
<dbReference type="InterPro" id="IPR016047">
    <property type="entry name" value="M23ase_b-sheet_dom"/>
</dbReference>
<proteinExistence type="predicted"/>
<dbReference type="PANTHER" id="PTHR21666:SF285">
    <property type="entry name" value="M23 FAMILY METALLOPEPTIDASE"/>
    <property type="match status" value="1"/>
</dbReference>
<dbReference type="EC" id="3.4.24.75" evidence="5"/>
<reference evidence="4 6" key="1">
    <citation type="submission" date="2015-11" db="EMBL/GenBank/DDBJ databases">
        <title>Genomic analysis of 38 Legionella species identifies large and diverse effector repertoires.</title>
        <authorList>
            <person name="Burstein D."/>
            <person name="Amaro F."/>
            <person name="Zusman T."/>
            <person name="Lifshitz Z."/>
            <person name="Cohen O."/>
            <person name="Gilbert J.A."/>
            <person name="Pupko T."/>
            <person name="Shuman H.A."/>
            <person name="Segal G."/>
        </authorList>
    </citation>
    <scope>NUCLEOTIDE SEQUENCE [LARGE SCALE GENOMIC DNA]</scope>
    <source>
        <strain evidence="4 6">ATCC 43877</strain>
    </source>
</reference>
<keyword evidence="1" id="KW-0732">Signal</keyword>
<feature type="domain" description="M23ase beta-sheet core" evidence="2">
    <location>
        <begin position="173"/>
        <end position="267"/>
    </location>
</feature>
<keyword evidence="6" id="KW-1185">Reference proteome</keyword>
<evidence type="ECO:0000259" key="3">
    <source>
        <dbReference type="Pfam" id="PF18421"/>
    </source>
</evidence>
<dbReference type="EMBL" id="LNYN01000042">
    <property type="protein sequence ID" value="KTD30803.1"/>
    <property type="molecule type" value="Genomic_DNA"/>
</dbReference>
<evidence type="ECO:0000313" key="7">
    <source>
        <dbReference type="Proteomes" id="UP000254040"/>
    </source>
</evidence>
<feature type="domain" description="Peptidase family M23 N-terminal" evidence="3">
    <location>
        <begin position="27"/>
        <end position="99"/>
    </location>
</feature>
<dbReference type="GO" id="GO:0004222">
    <property type="term" value="F:metalloendopeptidase activity"/>
    <property type="evidence" value="ECO:0007669"/>
    <property type="project" value="TreeGrafter"/>
</dbReference>
<dbReference type="Gene3D" id="2.70.70.10">
    <property type="entry name" value="Glucose Permease (Domain IIA)"/>
    <property type="match status" value="1"/>
</dbReference>
<dbReference type="RefSeq" id="WP_028385124.1">
    <property type="nucleotide sequence ID" value="NZ_CAAAJG010000026.1"/>
</dbReference>
<dbReference type="InterPro" id="IPR040487">
    <property type="entry name" value="Peptidase_M23_N"/>
</dbReference>
<dbReference type="OrthoDB" id="9805070at2"/>
<accession>A0A378K0X5</accession>
<evidence type="ECO:0000313" key="5">
    <source>
        <dbReference type="EMBL" id="STX63372.1"/>
    </source>
</evidence>
<dbReference type="Pfam" id="PF18421">
    <property type="entry name" value="Peptidase_M23_N"/>
    <property type="match status" value="1"/>
</dbReference>
<dbReference type="InterPro" id="IPR050570">
    <property type="entry name" value="Cell_wall_metabolism_enzyme"/>
</dbReference>
<dbReference type="Gene3D" id="2.60.40.1590">
    <property type="entry name" value="Peptidoglycan hydrolase domains"/>
    <property type="match status" value="1"/>
</dbReference>
<dbReference type="PANTHER" id="PTHR21666">
    <property type="entry name" value="PEPTIDASE-RELATED"/>
    <property type="match status" value="1"/>
</dbReference>
<feature type="signal peptide" evidence="1">
    <location>
        <begin position="1"/>
        <end position="23"/>
    </location>
</feature>
<dbReference type="Proteomes" id="UP000054985">
    <property type="component" value="Unassembled WGS sequence"/>
</dbReference>
<dbReference type="EMBL" id="UGOG01000001">
    <property type="protein sequence ID" value="STX63372.1"/>
    <property type="molecule type" value="Genomic_DNA"/>
</dbReference>
<dbReference type="SUPFAM" id="SSF51261">
    <property type="entry name" value="Duplicated hybrid motif"/>
    <property type="match status" value="1"/>
</dbReference>
<dbReference type="Proteomes" id="UP000254040">
    <property type="component" value="Unassembled WGS sequence"/>
</dbReference>
<dbReference type="CDD" id="cd12797">
    <property type="entry name" value="M23_peptidase"/>
    <property type="match status" value="1"/>
</dbReference>
<reference evidence="5 7" key="2">
    <citation type="submission" date="2018-06" db="EMBL/GenBank/DDBJ databases">
        <authorList>
            <consortium name="Pathogen Informatics"/>
            <person name="Doyle S."/>
        </authorList>
    </citation>
    <scope>NUCLEOTIDE SEQUENCE [LARGE SCALE GENOMIC DNA]</scope>
    <source>
        <strain evidence="5 7">NCTC12239</strain>
    </source>
</reference>
<dbReference type="InterPro" id="IPR011055">
    <property type="entry name" value="Dup_hybrid_motif"/>
</dbReference>
<name>A0A378K0X5_9GAMM</name>